<protein>
    <recommendedName>
        <fullName evidence="8">Receptor-activated Ca2+-permeable cation channel</fullName>
    </recommendedName>
</protein>
<gene>
    <name evidence="6" type="ORF">CC1G_00845</name>
</gene>
<dbReference type="PANTHER" id="PTHR35859">
    <property type="entry name" value="NONSELECTIVE CATION CHANNEL PROTEIN"/>
    <property type="match status" value="1"/>
</dbReference>
<reference evidence="6 7" key="1">
    <citation type="journal article" date="2010" name="Proc. Natl. Acad. Sci. U.S.A.">
        <title>Insights into evolution of multicellular fungi from the assembled chromosomes of the mushroom Coprinopsis cinerea (Coprinus cinereus).</title>
        <authorList>
            <person name="Stajich J.E."/>
            <person name="Wilke S.K."/>
            <person name="Ahren D."/>
            <person name="Au C.H."/>
            <person name="Birren B.W."/>
            <person name="Borodovsky M."/>
            <person name="Burns C."/>
            <person name="Canback B."/>
            <person name="Casselton L.A."/>
            <person name="Cheng C.K."/>
            <person name="Deng J."/>
            <person name="Dietrich F.S."/>
            <person name="Fargo D.C."/>
            <person name="Farman M.L."/>
            <person name="Gathman A.C."/>
            <person name="Goldberg J."/>
            <person name="Guigo R."/>
            <person name="Hoegger P.J."/>
            <person name="Hooker J.B."/>
            <person name="Huggins A."/>
            <person name="James T.Y."/>
            <person name="Kamada T."/>
            <person name="Kilaru S."/>
            <person name="Kodira C."/>
            <person name="Kues U."/>
            <person name="Kupfer D."/>
            <person name="Kwan H.S."/>
            <person name="Lomsadze A."/>
            <person name="Li W."/>
            <person name="Lilly W.W."/>
            <person name="Ma L.J."/>
            <person name="Mackey A.J."/>
            <person name="Manning G."/>
            <person name="Martin F."/>
            <person name="Muraguchi H."/>
            <person name="Natvig D.O."/>
            <person name="Palmerini H."/>
            <person name="Ramesh M.A."/>
            <person name="Rehmeyer C.J."/>
            <person name="Roe B.A."/>
            <person name="Shenoy N."/>
            <person name="Stanke M."/>
            <person name="Ter-Hovhannisyan V."/>
            <person name="Tunlid A."/>
            <person name="Velagapudi R."/>
            <person name="Vision T.J."/>
            <person name="Zeng Q."/>
            <person name="Zolan M.E."/>
            <person name="Pukkila P.J."/>
        </authorList>
    </citation>
    <scope>NUCLEOTIDE SEQUENCE [LARGE SCALE GENOMIC DNA]</scope>
    <source>
        <strain evidence="7">Okayama-7 / 130 / ATCC MYA-4618 / FGSC 9003</strain>
    </source>
</reference>
<feature type="compositionally biased region" description="Low complexity" evidence="2">
    <location>
        <begin position="623"/>
        <end position="634"/>
    </location>
</feature>
<feature type="domain" description="Calcium channel YVC1-like C-terminal transmembrane" evidence="5">
    <location>
        <begin position="244"/>
        <end position="534"/>
    </location>
</feature>
<dbReference type="EMBL" id="AACS02000007">
    <property type="protein sequence ID" value="EAU90461.2"/>
    <property type="molecule type" value="Genomic_DNA"/>
</dbReference>
<dbReference type="KEGG" id="cci:CC1G_00845"/>
<feature type="region of interest" description="Disordered" evidence="2">
    <location>
        <begin position="616"/>
        <end position="669"/>
    </location>
</feature>
<dbReference type="AlphaFoldDB" id="A8N8X0"/>
<feature type="domain" description="YVC1 N-terminal linker helical" evidence="4">
    <location>
        <begin position="28"/>
        <end position="212"/>
    </location>
</feature>
<feature type="transmembrane region" description="Helical" evidence="3">
    <location>
        <begin position="330"/>
        <end position="351"/>
    </location>
</feature>
<keyword evidence="3" id="KW-1133">Transmembrane helix</keyword>
<dbReference type="OrthoDB" id="2373987at2759"/>
<dbReference type="HOGENOM" id="CLU_009570_1_1_1"/>
<sequence length="832" mass="93042">MSYSEICAFLRAPSGTGIREVIEDTKVYPLIHMIRADVIHYIDTPLSYDTLLAPDLNYTLVRPLVEKYTAIQESGNKSVVFCLLLNRVHFSRDDNPTTATLSNSRAALCEILATRTFRHYANSMLDLTLVLTTVWPVYSGADPKLLARAQAERDEELEDRVGNAIEMAILGKAKRFIKSSSCQKVIQAIWTGKCVYQAESTHSILSDTYKRNPIHFYDPHKAPLLDHYRLKVPFIRSVLEYTNFLILFILYVIAIEVSTPAHFNTAEICFIIYALGFTLEKLAAMQEHGIKVYFNGTWNAFDLAFVTTYAVYIMLRVYGVYYHKGWAKALGIDVLALIACMLFPRLAFVTFKDSLMVLSLRAMIVQFTFLMCIAIFCFTGFLYALWTLARNQAGYSAGQISWWMLDLWFGLDASGFDNATKFHPVLGPILMVTYACLSNTLLLTVLVSILSNTFATINEDAAAEAMFRKAVSTIEGVKADSLFSYQPPINLLALCIMLPSSYLLSPRWFHKVNVFMIRLTNFPLLLMISFYERQSQKAGSVSFSETVGYLAEKVYDTLPRSLKRFGLFEGFAGSGSDIDAIFEIEEEFDSALDTNDGESDGRPFFRQWERKKSDDAPFFRVGQSPQRSPRSSPQYPAPTGKRSSLSPPRAPRLRMDSLMPSKPQSGLGTAPFSPLAQVFKPVVVDTGTVIEELGETGQTLGESTAISYGPASRRRFSSIVQGKRPSHEALRQQAQTNAALRRNFPVPPPPQLSRSPSSPPAVERAAVFGDRPLTTSPPRGGEGKPIDLEAAATHEGLDVLAKKMVQMEERQQRIEELLTRIADNLRTHTGSP</sequence>
<keyword evidence="3" id="KW-0472">Membrane</keyword>
<dbReference type="InterPro" id="IPR056336">
    <property type="entry name" value="YVC1_C"/>
</dbReference>
<name>A8N8X0_COPC7</name>
<keyword evidence="3" id="KW-0812">Transmembrane</keyword>
<evidence type="ECO:0000313" key="6">
    <source>
        <dbReference type="EMBL" id="EAU90461.2"/>
    </source>
</evidence>
<dbReference type="PANTHER" id="PTHR35859:SF1">
    <property type="entry name" value="NONSELECTIVE CATION CHANNEL PROTEIN"/>
    <property type="match status" value="1"/>
</dbReference>
<organism evidence="6 7">
    <name type="scientific">Coprinopsis cinerea (strain Okayama-7 / 130 / ATCC MYA-4618 / FGSC 9003)</name>
    <name type="common">Inky cap fungus</name>
    <name type="synonym">Hormographiella aspergillata</name>
    <dbReference type="NCBI Taxonomy" id="240176"/>
    <lineage>
        <taxon>Eukaryota</taxon>
        <taxon>Fungi</taxon>
        <taxon>Dikarya</taxon>
        <taxon>Basidiomycota</taxon>
        <taxon>Agaricomycotina</taxon>
        <taxon>Agaricomycetes</taxon>
        <taxon>Agaricomycetidae</taxon>
        <taxon>Agaricales</taxon>
        <taxon>Agaricineae</taxon>
        <taxon>Psathyrellaceae</taxon>
        <taxon>Coprinopsis</taxon>
    </lineage>
</organism>
<dbReference type="Pfam" id="PF23317">
    <property type="entry name" value="YVC1_C"/>
    <property type="match status" value="1"/>
</dbReference>
<feature type="coiled-coil region" evidence="1">
    <location>
        <begin position="797"/>
        <end position="824"/>
    </location>
</feature>
<feature type="transmembrane region" description="Helical" evidence="3">
    <location>
        <begin position="261"/>
        <end position="279"/>
    </location>
</feature>
<dbReference type="eggNOG" id="ENOG502QT9R">
    <property type="taxonomic scope" value="Eukaryota"/>
</dbReference>
<comment type="caution">
    <text evidence="6">The sequence shown here is derived from an EMBL/GenBank/DDBJ whole genome shotgun (WGS) entry which is preliminary data.</text>
</comment>
<evidence type="ECO:0008006" key="8">
    <source>
        <dbReference type="Google" id="ProtNLM"/>
    </source>
</evidence>
<dbReference type="InParanoid" id="A8N8X0"/>
<dbReference type="InterPro" id="IPR056337">
    <property type="entry name" value="LHD_YVC1"/>
</dbReference>
<feature type="transmembrane region" description="Helical" evidence="3">
    <location>
        <begin position="300"/>
        <end position="318"/>
    </location>
</feature>
<dbReference type="Proteomes" id="UP000001861">
    <property type="component" value="Unassembled WGS sequence"/>
</dbReference>
<dbReference type="RefSeq" id="XP_001831298.2">
    <property type="nucleotide sequence ID" value="XM_001831246.2"/>
</dbReference>
<evidence type="ECO:0000259" key="5">
    <source>
        <dbReference type="Pfam" id="PF23317"/>
    </source>
</evidence>
<evidence type="ECO:0000256" key="2">
    <source>
        <dbReference type="SAM" id="MobiDB-lite"/>
    </source>
</evidence>
<dbReference type="OMA" id="FPRIAFN"/>
<dbReference type="GeneID" id="6007767"/>
<feature type="transmembrane region" description="Helical" evidence="3">
    <location>
        <begin position="363"/>
        <end position="386"/>
    </location>
</feature>
<feature type="region of interest" description="Disordered" evidence="2">
    <location>
        <begin position="741"/>
        <end position="787"/>
    </location>
</feature>
<keyword evidence="7" id="KW-1185">Reference proteome</keyword>
<feature type="transmembrane region" description="Helical" evidence="3">
    <location>
        <begin position="238"/>
        <end position="255"/>
    </location>
</feature>
<feature type="transmembrane region" description="Helical" evidence="3">
    <location>
        <begin position="425"/>
        <end position="450"/>
    </location>
</feature>
<accession>A8N8X0</accession>
<dbReference type="VEuPathDB" id="FungiDB:CC1G_00845"/>
<dbReference type="InterPro" id="IPR052971">
    <property type="entry name" value="TRP_calcium_channel"/>
</dbReference>
<evidence type="ECO:0000256" key="1">
    <source>
        <dbReference type="SAM" id="Coils"/>
    </source>
</evidence>
<dbReference type="Pfam" id="PF23190">
    <property type="entry name" value="LHD_TRPY1"/>
    <property type="match status" value="1"/>
</dbReference>
<dbReference type="STRING" id="240176.A8N8X0"/>
<evidence type="ECO:0000313" key="7">
    <source>
        <dbReference type="Proteomes" id="UP000001861"/>
    </source>
</evidence>
<evidence type="ECO:0000256" key="3">
    <source>
        <dbReference type="SAM" id="Phobius"/>
    </source>
</evidence>
<proteinExistence type="predicted"/>
<evidence type="ECO:0000259" key="4">
    <source>
        <dbReference type="Pfam" id="PF23190"/>
    </source>
</evidence>
<keyword evidence="1" id="KW-0175">Coiled coil</keyword>